<dbReference type="PANTHER" id="PTHR19353:SF73">
    <property type="entry name" value="FATTY ACID DESATURASE"/>
    <property type="match status" value="1"/>
</dbReference>
<name>A0A0F9VWW5_9ZZZZ</name>
<keyword evidence="1" id="KW-0472">Membrane</keyword>
<evidence type="ECO:0000256" key="1">
    <source>
        <dbReference type="SAM" id="Phobius"/>
    </source>
</evidence>
<dbReference type="GO" id="GO:0006629">
    <property type="term" value="P:lipid metabolic process"/>
    <property type="evidence" value="ECO:0007669"/>
    <property type="project" value="InterPro"/>
</dbReference>
<dbReference type="CDD" id="cd03507">
    <property type="entry name" value="Delta12-FADS-like"/>
    <property type="match status" value="1"/>
</dbReference>
<protein>
    <recommendedName>
        <fullName evidence="2">Fatty acid desaturase domain-containing protein</fullName>
    </recommendedName>
</protein>
<feature type="transmembrane region" description="Helical" evidence="1">
    <location>
        <begin position="190"/>
        <end position="211"/>
    </location>
</feature>
<gene>
    <name evidence="3" type="ORF">LCGC14_0045300</name>
</gene>
<organism evidence="3">
    <name type="scientific">marine sediment metagenome</name>
    <dbReference type="NCBI Taxonomy" id="412755"/>
    <lineage>
        <taxon>unclassified sequences</taxon>
        <taxon>metagenomes</taxon>
        <taxon>ecological metagenomes</taxon>
    </lineage>
</organism>
<sequence>MTDVTGDVPPLGQGKPARDWIRDLAKYRTPSTARSLTEIALTLGPLLALWALSLILLQLHALPAVLISMLSGVFLVRLFIIQHDCGHGAFLANRKAQDWIGRLAGVLTCTPYADWKHTHSIHHAHAGHLDKRGIGDVHTMTLEEYRGAGRFKRLKYRIYRHPLFLFGCAPLILFVLQYRLPYSLKAHKKFWVSTMGTNIGIAALLGVFYLLAGFQGIALIWLPSIAVGSTIGVWLFYVQHQFEETHWDHEAEWDMHEAALHGSSHYVMPAALQWLSGNIGIHHVHHLFSRIPFYRLPEVLRDHPELDDPKIRLTIRESFACARHHIWDQGSRKLLTFKQARLL</sequence>
<evidence type="ECO:0000259" key="2">
    <source>
        <dbReference type="Pfam" id="PF00487"/>
    </source>
</evidence>
<keyword evidence="1" id="KW-1133">Transmembrane helix</keyword>
<evidence type="ECO:0000313" key="3">
    <source>
        <dbReference type="EMBL" id="KKO08590.1"/>
    </source>
</evidence>
<dbReference type="InterPro" id="IPR012171">
    <property type="entry name" value="Fatty_acid_desaturase"/>
</dbReference>
<dbReference type="PANTHER" id="PTHR19353">
    <property type="entry name" value="FATTY ACID DESATURASE 2"/>
    <property type="match status" value="1"/>
</dbReference>
<dbReference type="GO" id="GO:0016020">
    <property type="term" value="C:membrane"/>
    <property type="evidence" value="ECO:0007669"/>
    <property type="project" value="TreeGrafter"/>
</dbReference>
<dbReference type="AlphaFoldDB" id="A0A0F9VWW5"/>
<dbReference type="InterPro" id="IPR005804">
    <property type="entry name" value="FA_desaturase_dom"/>
</dbReference>
<proteinExistence type="predicted"/>
<dbReference type="GO" id="GO:0016717">
    <property type="term" value="F:oxidoreductase activity, acting on paired donors, with oxidation of a pair of donors resulting in the reduction of molecular oxygen to two molecules of water"/>
    <property type="evidence" value="ECO:0007669"/>
    <property type="project" value="TreeGrafter"/>
</dbReference>
<feature type="domain" description="Fatty acid desaturase" evidence="2">
    <location>
        <begin position="63"/>
        <end position="308"/>
    </location>
</feature>
<reference evidence="3" key="1">
    <citation type="journal article" date="2015" name="Nature">
        <title>Complex archaea that bridge the gap between prokaryotes and eukaryotes.</title>
        <authorList>
            <person name="Spang A."/>
            <person name="Saw J.H."/>
            <person name="Jorgensen S.L."/>
            <person name="Zaremba-Niedzwiedzka K."/>
            <person name="Martijn J."/>
            <person name="Lind A.E."/>
            <person name="van Eijk R."/>
            <person name="Schleper C."/>
            <person name="Guy L."/>
            <person name="Ettema T.J."/>
        </authorList>
    </citation>
    <scope>NUCLEOTIDE SEQUENCE</scope>
</reference>
<feature type="transmembrane region" description="Helical" evidence="1">
    <location>
        <begin position="218"/>
        <end position="237"/>
    </location>
</feature>
<keyword evidence="1" id="KW-0812">Transmembrane</keyword>
<feature type="transmembrane region" description="Helical" evidence="1">
    <location>
        <begin position="61"/>
        <end position="80"/>
    </location>
</feature>
<accession>A0A0F9VWW5</accession>
<feature type="transmembrane region" description="Helical" evidence="1">
    <location>
        <begin position="36"/>
        <end position="55"/>
    </location>
</feature>
<feature type="transmembrane region" description="Helical" evidence="1">
    <location>
        <begin position="158"/>
        <end position="178"/>
    </location>
</feature>
<comment type="caution">
    <text evidence="3">The sequence shown here is derived from an EMBL/GenBank/DDBJ whole genome shotgun (WGS) entry which is preliminary data.</text>
</comment>
<dbReference type="Pfam" id="PF00487">
    <property type="entry name" value="FA_desaturase"/>
    <property type="match status" value="1"/>
</dbReference>
<dbReference type="EMBL" id="LAZR01000009">
    <property type="protein sequence ID" value="KKO08590.1"/>
    <property type="molecule type" value="Genomic_DNA"/>
</dbReference>